<name>A0A1M6C890_9CLOT</name>
<dbReference type="InterPro" id="IPR046348">
    <property type="entry name" value="SIS_dom_sf"/>
</dbReference>
<dbReference type="PANTHER" id="PTHR30514:SF21">
    <property type="entry name" value="RPIR-FAMILY TRANSCRIPTIONAL REGULATOR"/>
    <property type="match status" value="1"/>
</dbReference>
<organism evidence="2 3">
    <name type="scientific">Clostridium intestinale DSM 6191</name>
    <dbReference type="NCBI Taxonomy" id="1121320"/>
    <lineage>
        <taxon>Bacteria</taxon>
        <taxon>Bacillati</taxon>
        <taxon>Bacillota</taxon>
        <taxon>Clostridia</taxon>
        <taxon>Eubacteriales</taxon>
        <taxon>Clostridiaceae</taxon>
        <taxon>Clostridium</taxon>
    </lineage>
</organism>
<dbReference type="GO" id="GO:1901135">
    <property type="term" value="P:carbohydrate derivative metabolic process"/>
    <property type="evidence" value="ECO:0007669"/>
    <property type="project" value="InterPro"/>
</dbReference>
<sequence>MPSIILLLLNVINTEEEDSVNYKIAHYLLNNTSSFKSFSTSSIAEGCNVSKATISRFCKKIGVDSFYELKYMFQDRKSDLEEKYGLVVGHENSHSYFINQAISSMKLLNENLDGYLLSNLIEDIFKYKKVAMFGHMQSGSIAISMQHELFSSGKMVDTRIPFMAQKKYIEEATEENLIIAFSSSGTYFSRIFQNEEFFNKSNAPKIYLITTSSIKKPSYIDHVIALPNNNMLESSLILECYAKLIALKYYEHVNGNLNNT</sequence>
<dbReference type="InterPro" id="IPR036388">
    <property type="entry name" value="WH-like_DNA-bd_sf"/>
</dbReference>
<feature type="domain" description="HTH rpiR-type" evidence="1">
    <location>
        <begin position="4"/>
        <end position="80"/>
    </location>
</feature>
<proteinExistence type="predicted"/>
<protein>
    <submittedName>
        <fullName evidence="2">Transcriptional regulator, RpiR family</fullName>
    </submittedName>
</protein>
<dbReference type="InterPro" id="IPR009057">
    <property type="entry name" value="Homeodomain-like_sf"/>
</dbReference>
<dbReference type="GO" id="GO:0003700">
    <property type="term" value="F:DNA-binding transcription factor activity"/>
    <property type="evidence" value="ECO:0007669"/>
    <property type="project" value="InterPro"/>
</dbReference>
<dbReference type="InterPro" id="IPR047640">
    <property type="entry name" value="RpiR-like"/>
</dbReference>
<dbReference type="RefSeq" id="WP_073022355.1">
    <property type="nucleotide sequence ID" value="NZ_FQXU01000016.1"/>
</dbReference>
<dbReference type="InterPro" id="IPR000281">
    <property type="entry name" value="HTH_RpiR"/>
</dbReference>
<dbReference type="PROSITE" id="PS51071">
    <property type="entry name" value="HTH_RPIR"/>
    <property type="match status" value="1"/>
</dbReference>
<accession>A0A1M6C890</accession>
<dbReference type="GO" id="GO:0003677">
    <property type="term" value="F:DNA binding"/>
    <property type="evidence" value="ECO:0007669"/>
    <property type="project" value="InterPro"/>
</dbReference>
<dbReference type="GO" id="GO:0097367">
    <property type="term" value="F:carbohydrate derivative binding"/>
    <property type="evidence" value="ECO:0007669"/>
    <property type="project" value="InterPro"/>
</dbReference>
<dbReference type="Pfam" id="PF01418">
    <property type="entry name" value="HTH_6"/>
    <property type="match status" value="1"/>
</dbReference>
<dbReference type="Gene3D" id="3.40.50.10490">
    <property type="entry name" value="Glucose-6-phosphate isomerase like protein, domain 1"/>
    <property type="match status" value="1"/>
</dbReference>
<evidence type="ECO:0000313" key="3">
    <source>
        <dbReference type="Proteomes" id="UP000184241"/>
    </source>
</evidence>
<dbReference type="SUPFAM" id="SSF46689">
    <property type="entry name" value="Homeodomain-like"/>
    <property type="match status" value="1"/>
</dbReference>
<dbReference type="SUPFAM" id="SSF53697">
    <property type="entry name" value="SIS domain"/>
    <property type="match status" value="1"/>
</dbReference>
<gene>
    <name evidence="2" type="ORF">SAMN02745941_04017</name>
</gene>
<dbReference type="PANTHER" id="PTHR30514">
    <property type="entry name" value="GLUCOKINASE"/>
    <property type="match status" value="1"/>
</dbReference>
<dbReference type="AlphaFoldDB" id="A0A1M6C890"/>
<dbReference type="EMBL" id="FQXU01000016">
    <property type="protein sequence ID" value="SHI57230.1"/>
    <property type="molecule type" value="Genomic_DNA"/>
</dbReference>
<evidence type="ECO:0000259" key="1">
    <source>
        <dbReference type="PROSITE" id="PS51071"/>
    </source>
</evidence>
<dbReference type="Proteomes" id="UP000184241">
    <property type="component" value="Unassembled WGS sequence"/>
</dbReference>
<reference evidence="2 3" key="1">
    <citation type="submission" date="2016-11" db="EMBL/GenBank/DDBJ databases">
        <authorList>
            <person name="Jaros S."/>
            <person name="Januszkiewicz K."/>
            <person name="Wedrychowicz H."/>
        </authorList>
    </citation>
    <scope>NUCLEOTIDE SEQUENCE [LARGE SCALE GENOMIC DNA]</scope>
    <source>
        <strain evidence="2 3">DSM 6191</strain>
    </source>
</reference>
<evidence type="ECO:0000313" key="2">
    <source>
        <dbReference type="EMBL" id="SHI57230.1"/>
    </source>
</evidence>
<dbReference type="Gene3D" id="1.10.10.10">
    <property type="entry name" value="Winged helix-like DNA-binding domain superfamily/Winged helix DNA-binding domain"/>
    <property type="match status" value="1"/>
</dbReference>